<keyword evidence="2" id="KW-1185">Reference proteome</keyword>
<organism evidence="1 2">
    <name type="scientific">Hapsidospora chrysogenum (strain ATCC 11550 / CBS 779.69 / DSM 880 / IAM 14645 / JCM 23072 / IMI 49137)</name>
    <name type="common">Acremonium chrysogenum</name>
    <dbReference type="NCBI Taxonomy" id="857340"/>
    <lineage>
        <taxon>Eukaryota</taxon>
        <taxon>Fungi</taxon>
        <taxon>Dikarya</taxon>
        <taxon>Ascomycota</taxon>
        <taxon>Pezizomycotina</taxon>
        <taxon>Sordariomycetes</taxon>
        <taxon>Hypocreomycetidae</taxon>
        <taxon>Hypocreales</taxon>
        <taxon>Bionectriaceae</taxon>
        <taxon>Hapsidospora</taxon>
    </lineage>
</organism>
<dbReference type="EMBL" id="JPKY01000184">
    <property type="protein sequence ID" value="KFH40597.1"/>
    <property type="molecule type" value="Genomic_DNA"/>
</dbReference>
<sequence>MRRYKHCLYSVGGPLHARVKGTWRRRHHGRPTFASEFYIRKPQTSPRPLFRFHEQLLKESQGWLWAIVIFGSTIPHFKLVDVPGAIPSTNANAEGAGTLRELYLNHIPSRVPDPTASIV</sequence>
<comment type="caution">
    <text evidence="1">The sequence shown here is derived from an EMBL/GenBank/DDBJ whole genome shotgun (WGS) entry which is preliminary data.</text>
</comment>
<dbReference type="HOGENOM" id="CLU_2060779_0_0_1"/>
<name>A0A086SU15_HAPC1</name>
<reference evidence="2" key="1">
    <citation type="journal article" date="2014" name="Genome Announc.">
        <title>Genome sequence and annotation of Acremonium chrysogenum, producer of the beta-lactam antibiotic cephalosporin C.</title>
        <authorList>
            <person name="Terfehr D."/>
            <person name="Dahlmann T.A."/>
            <person name="Specht T."/>
            <person name="Zadra I."/>
            <person name="Kuernsteiner H."/>
            <person name="Kueck U."/>
        </authorList>
    </citation>
    <scope>NUCLEOTIDE SEQUENCE [LARGE SCALE GENOMIC DNA]</scope>
    <source>
        <strain evidence="2">ATCC 11550 / CBS 779.69 / DSM 880 / IAM 14645 / JCM 23072 / IMI 49137</strain>
    </source>
</reference>
<dbReference type="AlphaFoldDB" id="A0A086SU15"/>
<protein>
    <submittedName>
        <fullName evidence="1">Uncharacterized protein</fullName>
    </submittedName>
</protein>
<dbReference type="Proteomes" id="UP000029964">
    <property type="component" value="Unassembled WGS sequence"/>
</dbReference>
<accession>A0A086SU15</accession>
<proteinExistence type="predicted"/>
<evidence type="ECO:0000313" key="1">
    <source>
        <dbReference type="EMBL" id="KFH40597.1"/>
    </source>
</evidence>
<gene>
    <name evidence="1" type="ORF">ACRE_087060</name>
</gene>
<evidence type="ECO:0000313" key="2">
    <source>
        <dbReference type="Proteomes" id="UP000029964"/>
    </source>
</evidence>